<accession>A0A1I6FZ09</accession>
<proteinExistence type="predicted"/>
<feature type="transmembrane region" description="Helical" evidence="1">
    <location>
        <begin position="12"/>
        <end position="31"/>
    </location>
</feature>
<gene>
    <name evidence="2" type="ORF">SAMN04488124_0573</name>
</gene>
<dbReference type="AlphaFoldDB" id="A0A1I6FZ09"/>
<dbReference type="OrthoDB" id="307127at2157"/>
<organism evidence="2 3">
    <name type="scientific">Halogeometricum limi</name>
    <dbReference type="NCBI Taxonomy" id="555875"/>
    <lineage>
        <taxon>Archaea</taxon>
        <taxon>Methanobacteriati</taxon>
        <taxon>Methanobacteriota</taxon>
        <taxon>Stenosarchaea group</taxon>
        <taxon>Halobacteria</taxon>
        <taxon>Halobacteriales</taxon>
        <taxon>Haloferacaceae</taxon>
        <taxon>Halogeometricum</taxon>
    </lineage>
</organism>
<keyword evidence="1" id="KW-0812">Transmembrane</keyword>
<dbReference type="RefSeq" id="WP_089876556.1">
    <property type="nucleotide sequence ID" value="NZ_FOYS01000001.1"/>
</dbReference>
<dbReference type="EMBL" id="FOYS01000001">
    <property type="protein sequence ID" value="SFR35154.1"/>
    <property type="molecule type" value="Genomic_DNA"/>
</dbReference>
<dbReference type="Proteomes" id="UP000243250">
    <property type="component" value="Unassembled WGS sequence"/>
</dbReference>
<reference evidence="3" key="1">
    <citation type="submission" date="2016-10" db="EMBL/GenBank/DDBJ databases">
        <authorList>
            <person name="Varghese N."/>
            <person name="Submissions S."/>
        </authorList>
    </citation>
    <scope>NUCLEOTIDE SEQUENCE [LARGE SCALE GENOMIC DNA]</scope>
    <source>
        <strain evidence="3">CGMCC 1.8711</strain>
    </source>
</reference>
<keyword evidence="1" id="KW-0472">Membrane</keyword>
<evidence type="ECO:0000256" key="1">
    <source>
        <dbReference type="SAM" id="Phobius"/>
    </source>
</evidence>
<evidence type="ECO:0000313" key="2">
    <source>
        <dbReference type="EMBL" id="SFR35154.1"/>
    </source>
</evidence>
<name>A0A1I6FZ09_9EURY</name>
<dbReference type="STRING" id="555875.SAMN04488124_0573"/>
<protein>
    <submittedName>
        <fullName evidence="2">Uncharacterized protein</fullName>
    </submittedName>
</protein>
<feature type="transmembrane region" description="Helical" evidence="1">
    <location>
        <begin position="38"/>
        <end position="57"/>
    </location>
</feature>
<evidence type="ECO:0000313" key="3">
    <source>
        <dbReference type="Proteomes" id="UP000243250"/>
    </source>
</evidence>
<dbReference type="Pfam" id="PF24378">
    <property type="entry name" value="DUF7534"/>
    <property type="match status" value="1"/>
</dbReference>
<keyword evidence="3" id="KW-1185">Reference proteome</keyword>
<dbReference type="InterPro" id="IPR055956">
    <property type="entry name" value="DUF7534"/>
</dbReference>
<keyword evidence="1" id="KW-1133">Transmembrane helix</keyword>
<sequence length="63" mass="6793">MNDTLSHLSRFLTVMILVDFLGLGVFALLPPSVGIRQYVLLGTLVVAPLVAFLVTYGPEFDAA</sequence>